<keyword evidence="2" id="KW-0813">Transport</keyword>
<dbReference type="Proteomes" id="UP000267187">
    <property type="component" value="Unassembled WGS sequence"/>
</dbReference>
<dbReference type="GO" id="GO:0000103">
    <property type="term" value="P:sulfate assimilation"/>
    <property type="evidence" value="ECO:0007669"/>
    <property type="project" value="TreeGrafter"/>
</dbReference>
<dbReference type="GO" id="GO:0019344">
    <property type="term" value="P:cysteine biosynthetic process"/>
    <property type="evidence" value="ECO:0007669"/>
    <property type="project" value="UniProtKB-KW"/>
</dbReference>
<dbReference type="PANTHER" id="PTHR37468">
    <property type="entry name" value="SULFATE TRANSPORTER CYSZ"/>
    <property type="match status" value="1"/>
</dbReference>
<evidence type="ECO:0000256" key="2">
    <source>
        <dbReference type="ARBA" id="ARBA00022448"/>
    </source>
</evidence>
<reference evidence="12 13" key="1">
    <citation type="submission" date="2018-10" db="EMBL/GenBank/DDBJ databases">
        <title>Genomic Encyclopedia of Type Strains, Phase IV (KMG-IV): sequencing the most valuable type-strain genomes for metagenomic binning, comparative biology and taxonomic classification.</title>
        <authorList>
            <person name="Goeker M."/>
        </authorList>
    </citation>
    <scope>NUCLEOTIDE SEQUENCE [LARGE SCALE GENOMIC DNA]</scope>
    <source>
        <strain evidence="12 13">DSM 25080</strain>
    </source>
</reference>
<dbReference type="EMBL" id="REFJ01000004">
    <property type="protein sequence ID" value="RMA79461.1"/>
    <property type="molecule type" value="Genomic_DNA"/>
</dbReference>
<dbReference type="GO" id="GO:0009675">
    <property type="term" value="F:high-affinity sulfate:proton symporter activity"/>
    <property type="evidence" value="ECO:0007669"/>
    <property type="project" value="TreeGrafter"/>
</dbReference>
<evidence type="ECO:0000256" key="9">
    <source>
        <dbReference type="ARBA" id="ARBA00023136"/>
    </source>
</evidence>
<dbReference type="PANTHER" id="PTHR37468:SF1">
    <property type="entry name" value="SULFATE TRANSPORTER CYSZ"/>
    <property type="match status" value="1"/>
</dbReference>
<evidence type="ECO:0000313" key="12">
    <source>
        <dbReference type="EMBL" id="RMA79461.1"/>
    </source>
</evidence>
<evidence type="ECO:0000256" key="1">
    <source>
        <dbReference type="ARBA" id="ARBA00004141"/>
    </source>
</evidence>
<protein>
    <submittedName>
        <fullName evidence="12">CysZ protein</fullName>
    </submittedName>
</protein>
<evidence type="ECO:0000256" key="10">
    <source>
        <dbReference type="ARBA" id="ARBA00023192"/>
    </source>
</evidence>
<feature type="transmembrane region" description="Helical" evidence="11">
    <location>
        <begin position="69"/>
        <end position="94"/>
    </location>
</feature>
<dbReference type="GO" id="GO:0005886">
    <property type="term" value="C:plasma membrane"/>
    <property type="evidence" value="ECO:0007669"/>
    <property type="project" value="TreeGrafter"/>
</dbReference>
<gene>
    <name evidence="12" type="ORF">DFR27_1902</name>
</gene>
<keyword evidence="10" id="KW-0198">Cysteine biosynthesis</keyword>
<dbReference type="RefSeq" id="WP_121877216.1">
    <property type="nucleotide sequence ID" value="NZ_REFJ01000004.1"/>
</dbReference>
<dbReference type="NCBIfam" id="NF003433">
    <property type="entry name" value="PRK04949.1"/>
    <property type="match status" value="1"/>
</dbReference>
<keyword evidence="5" id="KW-0028">Amino-acid biosynthesis</keyword>
<feature type="transmembrane region" description="Helical" evidence="11">
    <location>
        <begin position="142"/>
        <end position="162"/>
    </location>
</feature>
<keyword evidence="9 11" id="KW-0472">Membrane</keyword>
<sequence>MAPPQLPISSFTYVAKGLRLLLDKRIRPFVVIPISINAVLFIALNIYVFSHLSEWNQWLVDTYLPDWDWLRALVGWLVAILATLGILVGSAYTFNFVAGLIAAPFNGLLAEKAEELLSGRKPPPEKISAMVWRTLGREFRKLGYFIPRAIGVLLGCFLLGFIPVVGLAAPFLAFAWAAWSLCIQYSDYCFDNHQINFNETLNKLRQTRPQSYGFGATIAGASMIPIINWFVMPAAVIGGVVYWVEKHQDPHFKAKDTTNDKAIRDQNTPS</sequence>
<keyword evidence="7 11" id="KW-1133">Transmembrane helix</keyword>
<accession>A0A3M0A2R5</accession>
<feature type="transmembrane region" description="Helical" evidence="11">
    <location>
        <begin position="211"/>
        <end position="244"/>
    </location>
</feature>
<comment type="caution">
    <text evidence="12">The sequence shown here is derived from an EMBL/GenBank/DDBJ whole genome shotgun (WGS) entry which is preliminary data.</text>
</comment>
<keyword evidence="3" id="KW-1003">Cell membrane</keyword>
<organism evidence="12 13">
    <name type="scientific">Umboniibacter marinipuniceus</name>
    <dbReference type="NCBI Taxonomy" id="569599"/>
    <lineage>
        <taxon>Bacteria</taxon>
        <taxon>Pseudomonadati</taxon>
        <taxon>Pseudomonadota</taxon>
        <taxon>Gammaproteobacteria</taxon>
        <taxon>Cellvibrionales</taxon>
        <taxon>Cellvibrionaceae</taxon>
        <taxon>Umboniibacter</taxon>
    </lineage>
</organism>
<feature type="transmembrane region" description="Helical" evidence="11">
    <location>
        <begin position="29"/>
        <end position="49"/>
    </location>
</feature>
<dbReference type="AlphaFoldDB" id="A0A3M0A2R5"/>
<keyword evidence="8" id="KW-0764">Sulfate transport</keyword>
<keyword evidence="4" id="KW-0997">Cell inner membrane</keyword>
<comment type="subcellular location">
    <subcellularLocation>
        <location evidence="1">Membrane</location>
        <topology evidence="1">Multi-pass membrane protein</topology>
    </subcellularLocation>
</comment>
<proteinExistence type="predicted"/>
<evidence type="ECO:0000256" key="11">
    <source>
        <dbReference type="SAM" id="Phobius"/>
    </source>
</evidence>
<dbReference type="Pfam" id="PF07264">
    <property type="entry name" value="EI24"/>
    <property type="match status" value="1"/>
</dbReference>
<evidence type="ECO:0000256" key="6">
    <source>
        <dbReference type="ARBA" id="ARBA00022692"/>
    </source>
</evidence>
<dbReference type="InterPro" id="IPR059112">
    <property type="entry name" value="CysZ/EI24"/>
</dbReference>
<evidence type="ECO:0000256" key="8">
    <source>
        <dbReference type="ARBA" id="ARBA00023032"/>
    </source>
</evidence>
<keyword evidence="6 11" id="KW-0812">Transmembrane</keyword>
<evidence type="ECO:0000256" key="3">
    <source>
        <dbReference type="ARBA" id="ARBA00022475"/>
    </source>
</evidence>
<dbReference type="InterPro" id="IPR050480">
    <property type="entry name" value="CysZ-like"/>
</dbReference>
<dbReference type="OrthoDB" id="5292355at2"/>
<evidence type="ECO:0000313" key="13">
    <source>
        <dbReference type="Proteomes" id="UP000267187"/>
    </source>
</evidence>
<evidence type="ECO:0000256" key="4">
    <source>
        <dbReference type="ARBA" id="ARBA00022519"/>
    </source>
</evidence>
<evidence type="ECO:0000256" key="5">
    <source>
        <dbReference type="ARBA" id="ARBA00022605"/>
    </source>
</evidence>
<name>A0A3M0A2R5_9GAMM</name>
<keyword evidence="13" id="KW-1185">Reference proteome</keyword>
<evidence type="ECO:0000256" key="7">
    <source>
        <dbReference type="ARBA" id="ARBA00022989"/>
    </source>
</evidence>